<dbReference type="EMBL" id="LR796388">
    <property type="protein sequence ID" value="CAB4141294.1"/>
    <property type="molecule type" value="Genomic_DNA"/>
</dbReference>
<keyword evidence="1" id="KW-0812">Transmembrane</keyword>
<feature type="transmembrane region" description="Helical" evidence="1">
    <location>
        <begin position="44"/>
        <end position="62"/>
    </location>
</feature>
<protein>
    <submittedName>
        <fullName evidence="2">Uncharacterized protein</fullName>
    </submittedName>
</protein>
<keyword evidence="1" id="KW-0472">Membrane</keyword>
<gene>
    <name evidence="2" type="ORF">UFOVP410_133</name>
</gene>
<evidence type="ECO:0000256" key="1">
    <source>
        <dbReference type="SAM" id="Phobius"/>
    </source>
</evidence>
<evidence type="ECO:0000313" key="2">
    <source>
        <dbReference type="EMBL" id="CAB4141294.1"/>
    </source>
</evidence>
<keyword evidence="1" id="KW-1133">Transmembrane helix</keyword>
<sequence>MKTPKVILLAEEYCRNRPKFSGYSIEEADAFVAGYRAAQNQFKVMFALALVLIILIGIFILLEKTL</sequence>
<reference evidence="2" key="1">
    <citation type="submission" date="2020-04" db="EMBL/GenBank/DDBJ databases">
        <authorList>
            <person name="Chiriac C."/>
            <person name="Salcher M."/>
            <person name="Ghai R."/>
            <person name="Kavagutti S V."/>
        </authorList>
    </citation>
    <scope>NUCLEOTIDE SEQUENCE</scope>
</reference>
<name>A0A6J5M3F0_9CAUD</name>
<organism evidence="2">
    <name type="scientific">uncultured Caudovirales phage</name>
    <dbReference type="NCBI Taxonomy" id="2100421"/>
    <lineage>
        <taxon>Viruses</taxon>
        <taxon>Duplodnaviria</taxon>
        <taxon>Heunggongvirae</taxon>
        <taxon>Uroviricota</taxon>
        <taxon>Caudoviricetes</taxon>
        <taxon>Peduoviridae</taxon>
        <taxon>Maltschvirus</taxon>
        <taxon>Maltschvirus maltsch</taxon>
    </lineage>
</organism>
<proteinExistence type="predicted"/>
<accession>A0A6J5M3F0</accession>